<dbReference type="OrthoDB" id="3797687at2"/>
<feature type="region of interest" description="Disordered" evidence="1">
    <location>
        <begin position="614"/>
        <end position="671"/>
    </location>
</feature>
<feature type="compositionally biased region" description="Low complexity" evidence="1">
    <location>
        <begin position="654"/>
        <end position="665"/>
    </location>
</feature>
<feature type="transmembrane region" description="Helical" evidence="2">
    <location>
        <begin position="97"/>
        <end position="120"/>
    </location>
</feature>
<protein>
    <submittedName>
        <fullName evidence="3">Uncharacterized protein</fullName>
    </submittedName>
</protein>
<feature type="compositionally biased region" description="Low complexity" evidence="1">
    <location>
        <begin position="616"/>
        <end position="627"/>
    </location>
</feature>
<feature type="region of interest" description="Disordered" evidence="1">
    <location>
        <begin position="489"/>
        <end position="509"/>
    </location>
</feature>
<reference evidence="4" key="1">
    <citation type="submission" date="2016-06" db="EMBL/GenBank/DDBJ databases">
        <authorList>
            <person name="Varghese N."/>
            <person name="Submissions Spin"/>
        </authorList>
    </citation>
    <scope>NUCLEOTIDE SEQUENCE [LARGE SCALE GENOMIC DNA]</scope>
    <source>
        <strain evidence="4">DSM 44983</strain>
    </source>
</reference>
<evidence type="ECO:0000256" key="1">
    <source>
        <dbReference type="SAM" id="MobiDB-lite"/>
    </source>
</evidence>
<name>A0A1C5J9U5_9ACTN</name>
<accession>A0A1C5J9U5</accession>
<feature type="compositionally biased region" description="Low complexity" evidence="1">
    <location>
        <begin position="496"/>
        <end position="509"/>
    </location>
</feature>
<evidence type="ECO:0000313" key="4">
    <source>
        <dbReference type="Proteomes" id="UP000198226"/>
    </source>
</evidence>
<dbReference type="EMBL" id="LT607752">
    <property type="protein sequence ID" value="SCG67340.1"/>
    <property type="molecule type" value="Genomic_DNA"/>
</dbReference>
<keyword evidence="2" id="KW-0472">Membrane</keyword>
<organism evidence="3 4">
    <name type="scientific">Micromonospora rifamycinica</name>
    <dbReference type="NCBI Taxonomy" id="291594"/>
    <lineage>
        <taxon>Bacteria</taxon>
        <taxon>Bacillati</taxon>
        <taxon>Actinomycetota</taxon>
        <taxon>Actinomycetes</taxon>
        <taxon>Micromonosporales</taxon>
        <taxon>Micromonosporaceae</taxon>
        <taxon>Micromonospora</taxon>
    </lineage>
</organism>
<keyword evidence="2" id="KW-1133">Transmembrane helix</keyword>
<keyword evidence="4" id="KW-1185">Reference proteome</keyword>
<dbReference type="Proteomes" id="UP000198226">
    <property type="component" value="Chromosome I"/>
</dbReference>
<evidence type="ECO:0000313" key="3">
    <source>
        <dbReference type="EMBL" id="SCG67340.1"/>
    </source>
</evidence>
<feature type="transmembrane region" description="Helical" evidence="2">
    <location>
        <begin position="64"/>
        <end position="85"/>
    </location>
</feature>
<keyword evidence="2" id="KW-0812">Transmembrane</keyword>
<dbReference type="AlphaFoldDB" id="A0A1C5J9U5"/>
<dbReference type="RefSeq" id="WP_157517415.1">
    <property type="nucleotide sequence ID" value="NZ_LRMV01000001.1"/>
</dbReference>
<sequence>MTEVASYSDPLPKLATPGERLGWIFNDRHLYLRRYPEPPPQPRQVSTHLHERLARAQQWTTRGVLWSLGVGTGLAVLFFCCGGLTSMSGGSNDGGSLVFTLLAFLAFVAGVGGAVLAGLAPSMARKAIDNARQQAQHEYHQAYAAWDARRQWHDQQEKAKVDTLYEWSAATPAASTRRVDIIGGTTYGWEAVLTVFGGSLLATRGPMTLVDFTGEALCGELMGLGVSTDRSVQECRLPSQLAQLDLVGGLAPNELVDCLVEAMYGDAQGPSRAERSQDSMLLREVCDVLAPNLSMARLLAALRVLTDRPVQAALTPEESERLLDLQPDDSRRQMYQHLRRIEAFLHPLEAMGAEAGDLGSAELTCLVADSDGRNAQSELLKDLLVQWLARRVLRDAAPLGSLVIIGADEVHHRAIEKLSTLCERRGIRLVLFFGHLREESLHTIGGGEVALMRLGNHQEAAQAADFIGKGHRFVLSQLTRTLGGNDTHTLADTYGESESQGGSSGTSRSFMAFSSQRGSNWNKTRNWSQTESLAQGTNWSDAQAAQRVYEYTVEPRVLQDLPEYAMLLVKAEGRGSVVQAVEVDPAIVTLPRVSMTPVDLQPLPDPTEAVIPASRQPSQVTVSQPQPLAAAETTPQQVAGSVLPGWGAAPTHQPQPEYRQQPYQGPWGGPR</sequence>
<proteinExistence type="predicted"/>
<gene>
    <name evidence="3" type="ORF">GA0070623_3264</name>
</gene>
<evidence type="ECO:0000256" key="2">
    <source>
        <dbReference type="SAM" id="Phobius"/>
    </source>
</evidence>